<keyword evidence="5" id="KW-1133">Transmembrane helix</keyword>
<dbReference type="InterPro" id="IPR012902">
    <property type="entry name" value="N_methyl_site"/>
</dbReference>
<proteinExistence type="predicted"/>
<name>A0ABQ2GY17_9DEIO</name>
<dbReference type="Proteomes" id="UP000661918">
    <property type="component" value="Unassembled WGS sequence"/>
</dbReference>
<keyword evidence="3" id="KW-0574">Periplasm</keyword>
<dbReference type="Pfam" id="PF07963">
    <property type="entry name" value="N_methyl"/>
    <property type="match status" value="1"/>
</dbReference>
<dbReference type="NCBIfam" id="TIGR02532">
    <property type="entry name" value="IV_pilin_GFxxxE"/>
    <property type="match status" value="1"/>
</dbReference>
<dbReference type="EMBL" id="BMOM01000026">
    <property type="protein sequence ID" value="GGM16948.1"/>
    <property type="molecule type" value="Genomic_DNA"/>
</dbReference>
<accession>A0ABQ2GY17</accession>
<feature type="transmembrane region" description="Helical" evidence="5">
    <location>
        <begin position="12"/>
        <end position="35"/>
    </location>
</feature>
<evidence type="ECO:0000256" key="5">
    <source>
        <dbReference type="SAM" id="Phobius"/>
    </source>
</evidence>
<evidence type="ECO:0000256" key="2">
    <source>
        <dbReference type="ARBA" id="ARBA00004418"/>
    </source>
</evidence>
<evidence type="ECO:0000256" key="3">
    <source>
        <dbReference type="ARBA" id="ARBA00022764"/>
    </source>
</evidence>
<evidence type="ECO:0008006" key="8">
    <source>
        <dbReference type="Google" id="ProtNLM"/>
    </source>
</evidence>
<evidence type="ECO:0000313" key="7">
    <source>
        <dbReference type="Proteomes" id="UP000661918"/>
    </source>
</evidence>
<sequence length="136" mass="15091">MRSEHGTQGFTLVEVLAALLVLGMVMATMFAALLANTSLNSKVERKAEAVRISEQKLENYRQLGRYGNLVTQGTVAETVTYNGKPYTVQTTFCPSDRPSTMVCSNTAVYIRLDVLQTGQLLHRAETFYTSFGKEDE</sequence>
<dbReference type="RefSeq" id="WP_268237806.1">
    <property type="nucleotide sequence ID" value="NZ_BMOM01000026.1"/>
</dbReference>
<protein>
    <recommendedName>
        <fullName evidence="8">Type II secretion system protein</fullName>
    </recommendedName>
</protein>
<dbReference type="SUPFAM" id="SSF54523">
    <property type="entry name" value="Pili subunits"/>
    <property type="match status" value="1"/>
</dbReference>
<keyword evidence="4" id="KW-0998">Cell outer membrane</keyword>
<keyword evidence="5" id="KW-0472">Membrane</keyword>
<dbReference type="InterPro" id="IPR045584">
    <property type="entry name" value="Pilin-like"/>
</dbReference>
<organism evidence="6 7">
    <name type="scientific">Deinococcus aerophilus</name>
    <dbReference type="NCBI Taxonomy" id="522488"/>
    <lineage>
        <taxon>Bacteria</taxon>
        <taxon>Thermotogati</taxon>
        <taxon>Deinococcota</taxon>
        <taxon>Deinococci</taxon>
        <taxon>Deinococcales</taxon>
        <taxon>Deinococcaceae</taxon>
        <taxon>Deinococcus</taxon>
    </lineage>
</organism>
<evidence type="ECO:0000313" key="6">
    <source>
        <dbReference type="EMBL" id="GGM16948.1"/>
    </source>
</evidence>
<evidence type="ECO:0000256" key="1">
    <source>
        <dbReference type="ARBA" id="ARBA00004203"/>
    </source>
</evidence>
<evidence type="ECO:0000256" key="4">
    <source>
        <dbReference type="ARBA" id="ARBA00023237"/>
    </source>
</evidence>
<dbReference type="PROSITE" id="PS00409">
    <property type="entry name" value="PROKAR_NTER_METHYL"/>
    <property type="match status" value="1"/>
</dbReference>
<comment type="subcellular location">
    <subcellularLocation>
        <location evidence="1">Cell outer membrane</location>
        <topology evidence="1">Single-pass membrane protein</topology>
    </subcellularLocation>
    <subcellularLocation>
        <location evidence="2">Periplasm</location>
    </subcellularLocation>
</comment>
<gene>
    <name evidence="6" type="ORF">GCM10010841_26540</name>
</gene>
<comment type="caution">
    <text evidence="6">The sequence shown here is derived from an EMBL/GenBank/DDBJ whole genome shotgun (WGS) entry which is preliminary data.</text>
</comment>
<keyword evidence="5" id="KW-0812">Transmembrane</keyword>
<reference evidence="7" key="1">
    <citation type="journal article" date="2019" name="Int. J. Syst. Evol. Microbiol.">
        <title>The Global Catalogue of Microorganisms (GCM) 10K type strain sequencing project: providing services to taxonomists for standard genome sequencing and annotation.</title>
        <authorList>
            <consortium name="The Broad Institute Genomics Platform"/>
            <consortium name="The Broad Institute Genome Sequencing Center for Infectious Disease"/>
            <person name="Wu L."/>
            <person name="Ma J."/>
        </authorList>
    </citation>
    <scope>NUCLEOTIDE SEQUENCE [LARGE SCALE GENOMIC DNA]</scope>
    <source>
        <strain evidence="7">JCM 15443</strain>
    </source>
</reference>
<keyword evidence="7" id="KW-1185">Reference proteome</keyword>